<dbReference type="PANTHER" id="PTHR10380:SF200">
    <property type="entry name" value="CUTICULAR PROTEIN 49AB-RELATED"/>
    <property type="match status" value="1"/>
</dbReference>
<dbReference type="FunCoup" id="B3MCI6">
    <property type="interactions" value="27"/>
</dbReference>
<dbReference type="InterPro" id="IPR050468">
    <property type="entry name" value="Cuticle_Struct_Prot"/>
</dbReference>
<proteinExistence type="predicted"/>
<evidence type="ECO:0000313" key="5">
    <source>
        <dbReference type="Proteomes" id="UP000007801"/>
    </source>
</evidence>
<dbReference type="PROSITE" id="PS51155">
    <property type="entry name" value="CHIT_BIND_RR_2"/>
    <property type="match status" value="1"/>
</dbReference>
<dbReference type="eggNOG" id="ENOG502SR08">
    <property type="taxonomic scope" value="Eukaryota"/>
</dbReference>
<dbReference type="GO" id="GO:0008010">
    <property type="term" value="F:structural constituent of chitin-based larval cuticle"/>
    <property type="evidence" value="ECO:0007669"/>
    <property type="project" value="TreeGrafter"/>
</dbReference>
<sequence length="334" mass="35676">MHCINQSVLEVVSHCQERMMDFFKSISSSVSDRRSELGWEAIEFNVSFIEEHHLITGSIKSTFFHCSSSTMWLRATIPLVIVSLSMVLAQGDGRYRPPPTRASAGDGRYRGGNDGRYSGGNDGRYRGGGDGRYSGGNDGRYVHVDNKYQHDNRPGGDYTGESGRYVGDKNRGSGSGGGGGAGGGGAGGGAAVGPPRTTARPAPRPTTPAPPAVPDPTANLPKGRGTGEGGNGWAIIRQEDDVEQDGYHYLYETENGILAEESGRIEKLVEEDGLRSKGFYEYTGDDGILYRVDYVADDNGFVPSAAHLPTAPPPPPYVAKLLAFLEANAKNAKK</sequence>
<dbReference type="HOGENOM" id="CLU_071903_0_0_1"/>
<dbReference type="PROSITE" id="PS00233">
    <property type="entry name" value="CHIT_BIND_RR_1"/>
    <property type="match status" value="1"/>
</dbReference>
<organism evidence="4 5">
    <name type="scientific">Drosophila ananassae</name>
    <name type="common">Fruit fly</name>
    <dbReference type="NCBI Taxonomy" id="7217"/>
    <lineage>
        <taxon>Eukaryota</taxon>
        <taxon>Metazoa</taxon>
        <taxon>Ecdysozoa</taxon>
        <taxon>Arthropoda</taxon>
        <taxon>Hexapoda</taxon>
        <taxon>Insecta</taxon>
        <taxon>Pterygota</taxon>
        <taxon>Neoptera</taxon>
        <taxon>Endopterygota</taxon>
        <taxon>Diptera</taxon>
        <taxon>Brachycera</taxon>
        <taxon>Muscomorpha</taxon>
        <taxon>Ephydroidea</taxon>
        <taxon>Drosophilidae</taxon>
        <taxon>Drosophila</taxon>
        <taxon>Sophophora</taxon>
    </lineage>
</organism>
<keyword evidence="5" id="KW-1185">Reference proteome</keyword>
<dbReference type="InterPro" id="IPR031311">
    <property type="entry name" value="CHIT_BIND_RR_consensus"/>
</dbReference>
<evidence type="ECO:0000256" key="1">
    <source>
        <dbReference type="ARBA" id="ARBA00022460"/>
    </source>
</evidence>
<dbReference type="OrthoDB" id="6379191at2759"/>
<feature type="compositionally biased region" description="Gly residues" evidence="3">
    <location>
        <begin position="173"/>
        <end position="191"/>
    </location>
</feature>
<feature type="region of interest" description="Disordered" evidence="3">
    <location>
        <begin position="92"/>
        <end position="232"/>
    </location>
</feature>
<dbReference type="InParanoid" id="B3MCI6"/>
<feature type="compositionally biased region" description="Pro residues" evidence="3">
    <location>
        <begin position="202"/>
        <end position="214"/>
    </location>
</feature>
<dbReference type="EMBL" id="CH902619">
    <property type="protein sequence ID" value="EDV36220.2"/>
    <property type="molecule type" value="Genomic_DNA"/>
</dbReference>
<dbReference type="GO" id="GO:0062129">
    <property type="term" value="C:chitin-based extracellular matrix"/>
    <property type="evidence" value="ECO:0007669"/>
    <property type="project" value="TreeGrafter"/>
</dbReference>
<dbReference type="AlphaFoldDB" id="B3MCI6"/>
<protein>
    <recommendedName>
        <fullName evidence="6">Larval cuticle protein LCP-30</fullName>
    </recommendedName>
</protein>
<dbReference type="Pfam" id="PF00379">
    <property type="entry name" value="Chitin_bind_4"/>
    <property type="match status" value="1"/>
</dbReference>
<dbReference type="Proteomes" id="UP000007801">
    <property type="component" value="Unassembled WGS sequence"/>
</dbReference>
<evidence type="ECO:0000256" key="3">
    <source>
        <dbReference type="SAM" id="MobiDB-lite"/>
    </source>
</evidence>
<evidence type="ECO:0000313" key="4">
    <source>
        <dbReference type="EMBL" id="EDV36220.2"/>
    </source>
</evidence>
<reference evidence="4 5" key="1">
    <citation type="journal article" date="2007" name="Nature">
        <title>Evolution of genes and genomes on the Drosophila phylogeny.</title>
        <authorList>
            <consortium name="Drosophila 12 Genomes Consortium"/>
            <person name="Clark A.G."/>
            <person name="Eisen M.B."/>
            <person name="Smith D.R."/>
            <person name="Bergman C.M."/>
            <person name="Oliver B."/>
            <person name="Markow T.A."/>
            <person name="Kaufman T.C."/>
            <person name="Kellis M."/>
            <person name="Gelbart W."/>
            <person name="Iyer V.N."/>
            <person name="Pollard D.A."/>
            <person name="Sackton T.B."/>
            <person name="Larracuente A.M."/>
            <person name="Singh N.D."/>
            <person name="Abad J.P."/>
            <person name="Abt D.N."/>
            <person name="Adryan B."/>
            <person name="Aguade M."/>
            <person name="Akashi H."/>
            <person name="Anderson W.W."/>
            <person name="Aquadro C.F."/>
            <person name="Ardell D.H."/>
            <person name="Arguello R."/>
            <person name="Artieri C.G."/>
            <person name="Barbash D.A."/>
            <person name="Barker D."/>
            <person name="Barsanti P."/>
            <person name="Batterham P."/>
            <person name="Batzoglou S."/>
            <person name="Begun D."/>
            <person name="Bhutkar A."/>
            <person name="Blanco E."/>
            <person name="Bosak S.A."/>
            <person name="Bradley R.K."/>
            <person name="Brand A.D."/>
            <person name="Brent M.R."/>
            <person name="Brooks A.N."/>
            <person name="Brown R.H."/>
            <person name="Butlin R.K."/>
            <person name="Caggese C."/>
            <person name="Calvi B.R."/>
            <person name="Bernardo de Carvalho A."/>
            <person name="Caspi A."/>
            <person name="Castrezana S."/>
            <person name="Celniker S.E."/>
            <person name="Chang J.L."/>
            <person name="Chapple C."/>
            <person name="Chatterji S."/>
            <person name="Chinwalla A."/>
            <person name="Civetta A."/>
            <person name="Clifton S.W."/>
            <person name="Comeron J.M."/>
            <person name="Costello J.C."/>
            <person name="Coyne J.A."/>
            <person name="Daub J."/>
            <person name="David R.G."/>
            <person name="Delcher A.L."/>
            <person name="Delehaunty K."/>
            <person name="Do C.B."/>
            <person name="Ebling H."/>
            <person name="Edwards K."/>
            <person name="Eickbush T."/>
            <person name="Evans J.D."/>
            <person name="Filipski A."/>
            <person name="Findeiss S."/>
            <person name="Freyhult E."/>
            <person name="Fulton L."/>
            <person name="Fulton R."/>
            <person name="Garcia A.C."/>
            <person name="Gardiner A."/>
            <person name="Garfield D.A."/>
            <person name="Garvin B.E."/>
            <person name="Gibson G."/>
            <person name="Gilbert D."/>
            <person name="Gnerre S."/>
            <person name="Godfrey J."/>
            <person name="Good R."/>
            <person name="Gotea V."/>
            <person name="Gravely B."/>
            <person name="Greenberg A.J."/>
            <person name="Griffiths-Jones S."/>
            <person name="Gross S."/>
            <person name="Guigo R."/>
            <person name="Gustafson E.A."/>
            <person name="Haerty W."/>
            <person name="Hahn M.W."/>
            <person name="Halligan D.L."/>
            <person name="Halpern A.L."/>
            <person name="Halter G.M."/>
            <person name="Han M.V."/>
            <person name="Heger A."/>
            <person name="Hillier L."/>
            <person name="Hinrichs A.S."/>
            <person name="Holmes I."/>
            <person name="Hoskins R.A."/>
            <person name="Hubisz M.J."/>
            <person name="Hultmark D."/>
            <person name="Huntley M.A."/>
            <person name="Jaffe D.B."/>
            <person name="Jagadeeshan S."/>
            <person name="Jeck W.R."/>
            <person name="Johnson J."/>
            <person name="Jones C.D."/>
            <person name="Jordan W.C."/>
            <person name="Karpen G.H."/>
            <person name="Kataoka E."/>
            <person name="Keightley P.D."/>
            <person name="Kheradpour P."/>
            <person name="Kirkness E.F."/>
            <person name="Koerich L.B."/>
            <person name="Kristiansen K."/>
            <person name="Kudrna D."/>
            <person name="Kulathinal R.J."/>
            <person name="Kumar S."/>
            <person name="Kwok R."/>
            <person name="Lander E."/>
            <person name="Langley C.H."/>
            <person name="Lapoint R."/>
            <person name="Lazzaro B.P."/>
            <person name="Lee S.J."/>
            <person name="Levesque L."/>
            <person name="Li R."/>
            <person name="Lin C.F."/>
            <person name="Lin M.F."/>
            <person name="Lindblad-Toh K."/>
            <person name="Llopart A."/>
            <person name="Long M."/>
            <person name="Low L."/>
            <person name="Lozovsky E."/>
            <person name="Lu J."/>
            <person name="Luo M."/>
            <person name="Machado C.A."/>
            <person name="Makalowski W."/>
            <person name="Marzo M."/>
            <person name="Matsuda M."/>
            <person name="Matzkin L."/>
            <person name="McAllister B."/>
            <person name="McBride C.S."/>
            <person name="McKernan B."/>
            <person name="McKernan K."/>
            <person name="Mendez-Lago M."/>
            <person name="Minx P."/>
            <person name="Mollenhauer M.U."/>
            <person name="Montooth K."/>
            <person name="Mount S.M."/>
            <person name="Mu X."/>
            <person name="Myers E."/>
            <person name="Negre B."/>
            <person name="Newfeld S."/>
            <person name="Nielsen R."/>
            <person name="Noor M.A."/>
            <person name="O'Grady P."/>
            <person name="Pachter L."/>
            <person name="Papaceit M."/>
            <person name="Parisi M.J."/>
            <person name="Parisi M."/>
            <person name="Parts L."/>
            <person name="Pedersen J.S."/>
            <person name="Pesole G."/>
            <person name="Phillippy A.M."/>
            <person name="Ponting C.P."/>
            <person name="Pop M."/>
            <person name="Porcelli D."/>
            <person name="Powell J.R."/>
            <person name="Prohaska S."/>
            <person name="Pruitt K."/>
            <person name="Puig M."/>
            <person name="Quesneville H."/>
            <person name="Ram K.R."/>
            <person name="Rand D."/>
            <person name="Rasmussen M.D."/>
            <person name="Reed L.K."/>
            <person name="Reenan R."/>
            <person name="Reily A."/>
            <person name="Remington K.A."/>
            <person name="Rieger T.T."/>
            <person name="Ritchie M.G."/>
            <person name="Robin C."/>
            <person name="Rogers Y.H."/>
            <person name="Rohde C."/>
            <person name="Rozas J."/>
            <person name="Rubenfield M.J."/>
            <person name="Ruiz A."/>
            <person name="Russo S."/>
            <person name="Salzberg S.L."/>
            <person name="Sanchez-Gracia A."/>
            <person name="Saranga D.J."/>
            <person name="Sato H."/>
            <person name="Schaeffer S.W."/>
            <person name="Schatz M.C."/>
            <person name="Schlenke T."/>
            <person name="Schwartz R."/>
            <person name="Segarra C."/>
            <person name="Singh R.S."/>
            <person name="Sirot L."/>
            <person name="Sirota M."/>
            <person name="Sisneros N.B."/>
            <person name="Smith C.D."/>
            <person name="Smith T.F."/>
            <person name="Spieth J."/>
            <person name="Stage D.E."/>
            <person name="Stark A."/>
            <person name="Stephan W."/>
            <person name="Strausberg R.L."/>
            <person name="Strempel S."/>
            <person name="Sturgill D."/>
            <person name="Sutton G."/>
            <person name="Sutton G.G."/>
            <person name="Tao W."/>
            <person name="Teichmann S."/>
            <person name="Tobari Y.N."/>
            <person name="Tomimura Y."/>
            <person name="Tsolas J.M."/>
            <person name="Valente V.L."/>
            <person name="Venter E."/>
            <person name="Venter J.C."/>
            <person name="Vicario S."/>
            <person name="Vieira F.G."/>
            <person name="Vilella A.J."/>
            <person name="Villasante A."/>
            <person name="Walenz B."/>
            <person name="Wang J."/>
            <person name="Wasserman M."/>
            <person name="Watts T."/>
            <person name="Wilson D."/>
            <person name="Wilson R.K."/>
            <person name="Wing R.A."/>
            <person name="Wolfner M.F."/>
            <person name="Wong A."/>
            <person name="Wong G.K."/>
            <person name="Wu C.I."/>
            <person name="Wu G."/>
            <person name="Yamamoto D."/>
            <person name="Yang H.P."/>
            <person name="Yang S.P."/>
            <person name="Yorke J.A."/>
            <person name="Yoshida K."/>
            <person name="Zdobnov E."/>
            <person name="Zhang P."/>
            <person name="Zhang Y."/>
            <person name="Zimin A.V."/>
            <person name="Baldwin J."/>
            <person name="Abdouelleil A."/>
            <person name="Abdulkadir J."/>
            <person name="Abebe A."/>
            <person name="Abera B."/>
            <person name="Abreu J."/>
            <person name="Acer S.C."/>
            <person name="Aftuck L."/>
            <person name="Alexander A."/>
            <person name="An P."/>
            <person name="Anderson E."/>
            <person name="Anderson S."/>
            <person name="Arachi H."/>
            <person name="Azer M."/>
            <person name="Bachantsang P."/>
            <person name="Barry A."/>
            <person name="Bayul T."/>
            <person name="Berlin A."/>
            <person name="Bessette D."/>
            <person name="Bloom T."/>
            <person name="Blye J."/>
            <person name="Boguslavskiy L."/>
            <person name="Bonnet C."/>
            <person name="Boukhgalter B."/>
            <person name="Bourzgui I."/>
            <person name="Brown A."/>
            <person name="Cahill P."/>
            <person name="Channer S."/>
            <person name="Cheshatsang Y."/>
            <person name="Chuda L."/>
            <person name="Citroen M."/>
            <person name="Collymore A."/>
            <person name="Cooke P."/>
            <person name="Costello M."/>
            <person name="D'Aco K."/>
            <person name="Daza R."/>
            <person name="De Haan G."/>
            <person name="DeGray S."/>
            <person name="DeMaso C."/>
            <person name="Dhargay N."/>
            <person name="Dooley K."/>
            <person name="Dooley E."/>
            <person name="Doricent M."/>
            <person name="Dorje P."/>
            <person name="Dorjee K."/>
            <person name="Dupes A."/>
            <person name="Elong R."/>
            <person name="Falk J."/>
            <person name="Farina A."/>
            <person name="Faro S."/>
            <person name="Ferguson D."/>
            <person name="Fisher S."/>
            <person name="Foley C.D."/>
            <person name="Franke A."/>
            <person name="Friedrich D."/>
            <person name="Gadbois L."/>
            <person name="Gearin G."/>
            <person name="Gearin C.R."/>
            <person name="Giannoukos G."/>
            <person name="Goode T."/>
            <person name="Graham J."/>
            <person name="Grandbois E."/>
            <person name="Grewal S."/>
            <person name="Gyaltsen K."/>
            <person name="Hafez N."/>
            <person name="Hagos B."/>
            <person name="Hall J."/>
            <person name="Henson C."/>
            <person name="Hollinger A."/>
            <person name="Honan T."/>
            <person name="Huard M.D."/>
            <person name="Hughes L."/>
            <person name="Hurhula B."/>
            <person name="Husby M.E."/>
            <person name="Kamat A."/>
            <person name="Kanga B."/>
            <person name="Kashin S."/>
            <person name="Khazanovich D."/>
            <person name="Kisner P."/>
            <person name="Lance K."/>
            <person name="Lara M."/>
            <person name="Lee W."/>
            <person name="Lennon N."/>
            <person name="Letendre F."/>
            <person name="LeVine R."/>
            <person name="Lipovsky A."/>
            <person name="Liu X."/>
            <person name="Liu J."/>
            <person name="Liu S."/>
            <person name="Lokyitsang T."/>
            <person name="Lokyitsang Y."/>
            <person name="Lubonja R."/>
            <person name="Lui A."/>
            <person name="MacDonald P."/>
            <person name="Magnisalis V."/>
            <person name="Maru K."/>
            <person name="Matthews C."/>
            <person name="McCusker W."/>
            <person name="McDonough S."/>
            <person name="Mehta T."/>
            <person name="Meldrim J."/>
            <person name="Meneus L."/>
            <person name="Mihai O."/>
            <person name="Mihalev A."/>
            <person name="Mihova T."/>
            <person name="Mittelman R."/>
            <person name="Mlenga V."/>
            <person name="Montmayeur A."/>
            <person name="Mulrain L."/>
            <person name="Navidi A."/>
            <person name="Naylor J."/>
            <person name="Negash T."/>
            <person name="Nguyen T."/>
            <person name="Nguyen N."/>
            <person name="Nicol R."/>
            <person name="Norbu C."/>
            <person name="Norbu N."/>
            <person name="Novod N."/>
            <person name="O'Neill B."/>
            <person name="Osman S."/>
            <person name="Markiewicz E."/>
            <person name="Oyono O.L."/>
            <person name="Patti C."/>
            <person name="Phunkhang P."/>
            <person name="Pierre F."/>
            <person name="Priest M."/>
            <person name="Raghuraman S."/>
            <person name="Rege F."/>
            <person name="Reyes R."/>
            <person name="Rise C."/>
            <person name="Rogov P."/>
            <person name="Ross K."/>
            <person name="Ryan E."/>
            <person name="Settipalli S."/>
            <person name="Shea T."/>
            <person name="Sherpa N."/>
            <person name="Shi L."/>
            <person name="Shih D."/>
            <person name="Sparrow T."/>
            <person name="Spaulding J."/>
            <person name="Stalker J."/>
            <person name="Stange-Thomann N."/>
            <person name="Stavropoulos S."/>
            <person name="Stone C."/>
            <person name="Strader C."/>
            <person name="Tesfaye S."/>
            <person name="Thomson T."/>
            <person name="Thoulutsang Y."/>
            <person name="Thoulutsang D."/>
            <person name="Topham K."/>
            <person name="Topping I."/>
            <person name="Tsamla T."/>
            <person name="Vassiliev H."/>
            <person name="Vo A."/>
            <person name="Wangchuk T."/>
            <person name="Wangdi T."/>
            <person name="Weiand M."/>
            <person name="Wilkinson J."/>
            <person name="Wilson A."/>
            <person name="Yadav S."/>
            <person name="Young G."/>
            <person name="Yu Q."/>
            <person name="Zembek L."/>
            <person name="Zhong D."/>
            <person name="Zimmer A."/>
            <person name="Zwirko Z."/>
            <person name="Jaffe D.B."/>
            <person name="Alvarez P."/>
            <person name="Brockman W."/>
            <person name="Butler J."/>
            <person name="Chin C."/>
            <person name="Gnerre S."/>
            <person name="Grabherr M."/>
            <person name="Kleber M."/>
            <person name="Mauceli E."/>
            <person name="MacCallum I."/>
        </authorList>
    </citation>
    <scope>NUCLEOTIDE SEQUENCE [LARGE SCALE GENOMIC DNA]</scope>
    <source>
        <strain evidence="5">Tucson 14024-0371.13</strain>
    </source>
</reference>
<name>B3MCI6_DROAN</name>
<feature type="compositionally biased region" description="Basic and acidic residues" evidence="3">
    <location>
        <begin position="140"/>
        <end position="154"/>
    </location>
</feature>
<accession>B3MCI6</accession>
<dbReference type="STRING" id="7217.B3MCI6"/>
<dbReference type="InterPro" id="IPR000618">
    <property type="entry name" value="Insect_cuticle"/>
</dbReference>
<evidence type="ECO:0008006" key="6">
    <source>
        <dbReference type="Google" id="ProtNLM"/>
    </source>
</evidence>
<gene>
    <name evidence="4" type="primary">Dana\GF12853</name>
    <name evidence="4" type="synonym">dana_GLEANR_12871</name>
    <name evidence="4" type="ORF">GF12853</name>
</gene>
<dbReference type="PANTHER" id="PTHR10380">
    <property type="entry name" value="CUTICLE PROTEIN"/>
    <property type="match status" value="1"/>
</dbReference>
<keyword evidence="1 2" id="KW-0193">Cuticle</keyword>
<evidence type="ECO:0000256" key="2">
    <source>
        <dbReference type="PROSITE-ProRule" id="PRU00497"/>
    </source>
</evidence>